<dbReference type="EMBL" id="FJOG01000024">
    <property type="protein sequence ID" value="CZR63829.1"/>
    <property type="molecule type" value="Genomic_DNA"/>
</dbReference>
<evidence type="ECO:0008006" key="5">
    <source>
        <dbReference type="Google" id="ProtNLM"/>
    </source>
</evidence>
<dbReference type="PANTHER" id="PTHR40618">
    <property type="entry name" value="B-ZIP TRANSCRIPTION FACTOR (EUROFUNG)-RELATED"/>
    <property type="match status" value="1"/>
</dbReference>
<sequence length="510" mass="56628">MSCAYITKSFVEAFTGIEGPRLPLIVFTVAANIVETKRTLFSWKQADTLKIQNGPKRQPGGCSVKSSWKAPETSSRQAARRGKKRARGRAAQRTYMLRKQAEADRLRQRITSLEDAIEGMSNEFLAFGERVEDASRGPLAPQILCDLKRTTERFLKMARAAEAVASDGDDSGHEASSILSSTKEFLSSEKFSTELTSISEPCLAATLRFPMPLNFGTVFPSSSSSGSVSTLQPGAPRQSPDPSGRFSPRLGYGLSLNSTPQATRLINIWTHYLAAGPNSFAMRLYKDTLTLMFKALTGELSIPGFIPRIGRYRFRYEQTDDFLEQVRSTLTRMSLEEQDPNYQSTGAETMTSNHKFVLFGPSHPVMTQPLRAMIHRDANREIGELDQWLDPWNTQEYLVNRWGLQLTWATVQISDGTLAAVGLGGAPRDPNIGLRNQYPWENLHSVDVRGFFPDMDLPTPPNEEHLILNCQSLAEDLIQGSICFGEGPRFFKDKIDAAVQQFVATLGLAG</sequence>
<organism evidence="3 4">
    <name type="scientific">Phialocephala subalpina</name>
    <dbReference type="NCBI Taxonomy" id="576137"/>
    <lineage>
        <taxon>Eukaryota</taxon>
        <taxon>Fungi</taxon>
        <taxon>Dikarya</taxon>
        <taxon>Ascomycota</taxon>
        <taxon>Pezizomycotina</taxon>
        <taxon>Leotiomycetes</taxon>
        <taxon>Helotiales</taxon>
        <taxon>Mollisiaceae</taxon>
        <taxon>Phialocephala</taxon>
        <taxon>Phialocephala fortinii species complex</taxon>
    </lineage>
</organism>
<gene>
    <name evidence="3" type="ORF">PAC_13726</name>
</gene>
<feature type="compositionally biased region" description="Basic residues" evidence="2">
    <location>
        <begin position="78"/>
        <end position="90"/>
    </location>
</feature>
<keyword evidence="4" id="KW-1185">Reference proteome</keyword>
<dbReference type="Proteomes" id="UP000184330">
    <property type="component" value="Unassembled WGS sequence"/>
</dbReference>
<proteinExistence type="predicted"/>
<keyword evidence="1" id="KW-0175">Coiled coil</keyword>
<evidence type="ECO:0000313" key="3">
    <source>
        <dbReference type="EMBL" id="CZR63829.1"/>
    </source>
</evidence>
<feature type="region of interest" description="Disordered" evidence="2">
    <location>
        <begin position="52"/>
        <end position="90"/>
    </location>
</feature>
<accession>A0A1L7XFK3</accession>
<evidence type="ECO:0000313" key="4">
    <source>
        <dbReference type="Proteomes" id="UP000184330"/>
    </source>
</evidence>
<protein>
    <recommendedName>
        <fullName evidence="5">BZIP domain-containing protein</fullName>
    </recommendedName>
</protein>
<evidence type="ECO:0000256" key="2">
    <source>
        <dbReference type="SAM" id="MobiDB-lite"/>
    </source>
</evidence>
<dbReference type="PANTHER" id="PTHR40618:SF1">
    <property type="entry name" value="B-ZIP TRANSCRIPTION FACTOR (EUROFUNG)"/>
    <property type="match status" value="1"/>
</dbReference>
<evidence type="ECO:0000256" key="1">
    <source>
        <dbReference type="SAM" id="Coils"/>
    </source>
</evidence>
<dbReference type="OrthoDB" id="3528382at2759"/>
<dbReference type="AlphaFoldDB" id="A0A1L7XFK3"/>
<feature type="coiled-coil region" evidence="1">
    <location>
        <begin position="96"/>
        <end position="123"/>
    </location>
</feature>
<feature type="region of interest" description="Disordered" evidence="2">
    <location>
        <begin position="226"/>
        <end position="250"/>
    </location>
</feature>
<reference evidence="3 4" key="1">
    <citation type="submission" date="2016-03" db="EMBL/GenBank/DDBJ databases">
        <authorList>
            <person name="Ploux O."/>
        </authorList>
    </citation>
    <scope>NUCLEOTIDE SEQUENCE [LARGE SCALE GENOMIC DNA]</scope>
    <source>
        <strain evidence="3 4">UAMH 11012</strain>
    </source>
</reference>
<name>A0A1L7XFK3_9HELO</name>